<evidence type="ECO:0000313" key="1">
    <source>
        <dbReference type="Proteomes" id="UP000887580"/>
    </source>
</evidence>
<dbReference type="WBParaSite" id="PS1159_v2.g7111.t1">
    <property type="protein sequence ID" value="PS1159_v2.g7111.t1"/>
    <property type="gene ID" value="PS1159_v2.g7111"/>
</dbReference>
<protein>
    <submittedName>
        <fullName evidence="2">Methyltransferase FkbM domain-containing protein</fullName>
    </submittedName>
</protein>
<reference evidence="2" key="1">
    <citation type="submission" date="2022-11" db="UniProtKB">
        <authorList>
            <consortium name="WormBaseParasite"/>
        </authorList>
    </citation>
    <scope>IDENTIFICATION</scope>
</reference>
<organism evidence="1 2">
    <name type="scientific">Panagrolaimus sp. PS1159</name>
    <dbReference type="NCBI Taxonomy" id="55785"/>
    <lineage>
        <taxon>Eukaryota</taxon>
        <taxon>Metazoa</taxon>
        <taxon>Ecdysozoa</taxon>
        <taxon>Nematoda</taxon>
        <taxon>Chromadorea</taxon>
        <taxon>Rhabditida</taxon>
        <taxon>Tylenchina</taxon>
        <taxon>Panagrolaimomorpha</taxon>
        <taxon>Panagrolaimoidea</taxon>
        <taxon>Panagrolaimidae</taxon>
        <taxon>Panagrolaimus</taxon>
    </lineage>
</organism>
<accession>A0AC35GQD9</accession>
<evidence type="ECO:0000313" key="2">
    <source>
        <dbReference type="WBParaSite" id="PS1159_v2.g7111.t1"/>
    </source>
</evidence>
<dbReference type="Proteomes" id="UP000887580">
    <property type="component" value="Unplaced"/>
</dbReference>
<sequence length="211" mass="24597">MGRYDEEKVFLPLKSTFNQSKCIWLTVGIGGDDQVEKAFKEKYPKCQIFGVEASPDQYANFEKYGTVIPYGVGVKSGNVTLTVRKNETYHNETVKVFAFPKLLDKFVKSRLIHYMTIDIEGFEYGILEALLPSKKLYKEGITFCQIDAELHSNENKIQEILHKFNAKDSPYLPIYSKKFLIHEKVTWINIKNKRCRKAFNVEQFLYKKNIQ</sequence>
<name>A0AC35GQD9_9BILA</name>
<proteinExistence type="predicted"/>